<reference evidence="1" key="1">
    <citation type="submission" date="2022-02" db="EMBL/GenBank/DDBJ databases">
        <title>Plant Genome Project.</title>
        <authorList>
            <person name="Zhang R.-G."/>
        </authorList>
    </citation>
    <scope>NUCLEOTIDE SEQUENCE</scope>
    <source>
        <strain evidence="1">AT1</strain>
    </source>
</reference>
<gene>
    <name evidence="1" type="ORF">RHMOL_Rhmol07G0162700</name>
</gene>
<name>A0ACC0N2S0_RHOML</name>
<dbReference type="EMBL" id="CM046394">
    <property type="protein sequence ID" value="KAI8547002.1"/>
    <property type="molecule type" value="Genomic_DNA"/>
</dbReference>
<evidence type="ECO:0000313" key="2">
    <source>
        <dbReference type="Proteomes" id="UP001062846"/>
    </source>
</evidence>
<organism evidence="1 2">
    <name type="scientific">Rhododendron molle</name>
    <name type="common">Chinese azalea</name>
    <name type="synonym">Azalea mollis</name>
    <dbReference type="NCBI Taxonomy" id="49168"/>
    <lineage>
        <taxon>Eukaryota</taxon>
        <taxon>Viridiplantae</taxon>
        <taxon>Streptophyta</taxon>
        <taxon>Embryophyta</taxon>
        <taxon>Tracheophyta</taxon>
        <taxon>Spermatophyta</taxon>
        <taxon>Magnoliopsida</taxon>
        <taxon>eudicotyledons</taxon>
        <taxon>Gunneridae</taxon>
        <taxon>Pentapetalae</taxon>
        <taxon>asterids</taxon>
        <taxon>Ericales</taxon>
        <taxon>Ericaceae</taxon>
        <taxon>Ericoideae</taxon>
        <taxon>Rhodoreae</taxon>
        <taxon>Rhododendron</taxon>
    </lineage>
</organism>
<dbReference type="Proteomes" id="UP001062846">
    <property type="component" value="Chromosome 7"/>
</dbReference>
<proteinExistence type="predicted"/>
<evidence type="ECO:0000313" key="1">
    <source>
        <dbReference type="EMBL" id="KAI8547002.1"/>
    </source>
</evidence>
<keyword evidence="2" id="KW-1185">Reference proteome</keyword>
<sequence>MMKDQFANYVIHKLLENFDDHRLELILNRIKVHLNALKKYTYEKHIIAHVDKLAAAGGPLSKLFKASPLIGLSAEPLSTKQPVRRLIGEPSQAESEKEYKLKSILQRIGFLISFAIACNYYEGPTCQHVILLLPRPDEVRCLSAKTLVHPVIRSDSQGKSTVVPNDVTIGGSDHTSFILLIGPNMGGKSTLLRQVCWAVILDQNEGDQDLLRTALVCEVQICVYKEVRTDSHGNPKSE</sequence>
<accession>A0ACC0N2S0</accession>
<protein>
    <submittedName>
        <fullName evidence="1">Uncharacterized protein</fullName>
    </submittedName>
</protein>
<comment type="caution">
    <text evidence="1">The sequence shown here is derived from an EMBL/GenBank/DDBJ whole genome shotgun (WGS) entry which is preliminary data.</text>
</comment>